<evidence type="ECO:0008006" key="4">
    <source>
        <dbReference type="Google" id="ProtNLM"/>
    </source>
</evidence>
<evidence type="ECO:0000313" key="3">
    <source>
        <dbReference type="Proteomes" id="UP001479436"/>
    </source>
</evidence>
<dbReference type="PANTHER" id="PTHR32428:SF2">
    <property type="entry name" value="TARGET OF RAPAMYCIN COMPLEX 2 SUBUNIT BIT61-RELATED"/>
    <property type="match status" value="1"/>
</dbReference>
<keyword evidence="3" id="KW-1185">Reference proteome</keyword>
<reference evidence="2 3" key="1">
    <citation type="submission" date="2023-04" db="EMBL/GenBank/DDBJ databases">
        <title>Genome of Basidiobolus ranarum AG-B5.</title>
        <authorList>
            <person name="Stajich J.E."/>
            <person name="Carter-House D."/>
            <person name="Gryganskyi A."/>
        </authorList>
    </citation>
    <scope>NUCLEOTIDE SEQUENCE [LARGE SCALE GENOMIC DNA]</scope>
    <source>
        <strain evidence="2 3">AG-B5</strain>
    </source>
</reference>
<feature type="compositionally biased region" description="Low complexity" evidence="1">
    <location>
        <begin position="13"/>
        <end position="27"/>
    </location>
</feature>
<feature type="region of interest" description="Disordered" evidence="1">
    <location>
        <begin position="70"/>
        <end position="91"/>
    </location>
</feature>
<dbReference type="SUPFAM" id="SSF74788">
    <property type="entry name" value="Cullin repeat-like"/>
    <property type="match status" value="1"/>
</dbReference>
<dbReference type="PANTHER" id="PTHR32428">
    <property type="entry name" value="TARGET OF RAPAMYCIN COMPLEX 2 SUBUNIT BIT61-RELATED"/>
    <property type="match status" value="1"/>
</dbReference>
<organism evidence="2 3">
    <name type="scientific">Basidiobolus ranarum</name>
    <dbReference type="NCBI Taxonomy" id="34480"/>
    <lineage>
        <taxon>Eukaryota</taxon>
        <taxon>Fungi</taxon>
        <taxon>Fungi incertae sedis</taxon>
        <taxon>Zoopagomycota</taxon>
        <taxon>Entomophthoromycotina</taxon>
        <taxon>Basidiobolomycetes</taxon>
        <taxon>Basidiobolales</taxon>
        <taxon>Basidiobolaceae</taxon>
        <taxon>Basidiobolus</taxon>
    </lineage>
</organism>
<proteinExistence type="predicted"/>
<dbReference type="InterPro" id="IPR013745">
    <property type="entry name" value="Bit61/PRR5"/>
</dbReference>
<feature type="compositionally biased region" description="Polar residues" evidence="1">
    <location>
        <begin position="82"/>
        <end position="91"/>
    </location>
</feature>
<feature type="compositionally biased region" description="Polar residues" evidence="1">
    <location>
        <begin position="32"/>
        <end position="52"/>
    </location>
</feature>
<dbReference type="Proteomes" id="UP001479436">
    <property type="component" value="Unassembled WGS sequence"/>
</dbReference>
<protein>
    <recommendedName>
        <fullName evidence="4">HbrB-domain-containing protein</fullName>
    </recommendedName>
</protein>
<evidence type="ECO:0000256" key="1">
    <source>
        <dbReference type="SAM" id="MobiDB-lite"/>
    </source>
</evidence>
<evidence type="ECO:0000313" key="2">
    <source>
        <dbReference type="EMBL" id="KAK9768833.1"/>
    </source>
</evidence>
<accession>A0ABR2X522</accession>
<comment type="caution">
    <text evidence="2">The sequence shown here is derived from an EMBL/GenBank/DDBJ whole genome shotgun (WGS) entry which is preliminary data.</text>
</comment>
<gene>
    <name evidence="2" type="ORF">K7432_000169</name>
</gene>
<dbReference type="Pfam" id="PF08539">
    <property type="entry name" value="HbrB"/>
    <property type="match status" value="1"/>
</dbReference>
<name>A0ABR2X522_9FUNG</name>
<dbReference type="EMBL" id="JASJQH010000003">
    <property type="protein sequence ID" value="KAK9768833.1"/>
    <property type="molecule type" value="Genomic_DNA"/>
</dbReference>
<feature type="compositionally biased region" description="Low complexity" evidence="1">
    <location>
        <begin position="70"/>
        <end position="81"/>
    </location>
</feature>
<feature type="compositionally biased region" description="Polar residues" evidence="1">
    <location>
        <begin position="1"/>
        <end position="12"/>
    </location>
</feature>
<dbReference type="InterPro" id="IPR016159">
    <property type="entry name" value="Cullin_repeat-like_dom_sf"/>
</dbReference>
<sequence>MTSAESPSSINLTSASTTPSSTPNSFSHLSLEGNTLSPPYSYLPNSNASNTSQPPPISMAALQSRSNFSSPSSYTLASSPPQTNGLPNMSTTSLAINSAHAISKSLMSLDARTMTREMSMSGDVYVQDDKWQTLCVKVLPLFNGEGLKGYVEDLNELVRGCLNDKALTTLAEDIEHLLGDGMLTLNVKLIGVNDEKLVSRLVELWSFFFGTVLPYFESVFLPLQTEVKKYQLPTVMVDVRNMALSSFRDHVIIPMVDRLEDVFSNLFVDNEETGIPRTDTAARMLQMISVLSNLRPDDDFEEDIKRILNMLKTNYKAYMSKRDHRWGTSKNIIPDRSEEKAII</sequence>
<feature type="region of interest" description="Disordered" evidence="1">
    <location>
        <begin position="1"/>
        <end position="58"/>
    </location>
</feature>